<protein>
    <submittedName>
        <fullName evidence="1">Uncharacterized protein</fullName>
    </submittedName>
</protein>
<evidence type="ECO:0000313" key="1">
    <source>
        <dbReference type="EMBL" id="AEW45766.1"/>
    </source>
</evidence>
<organism evidence="1 2">
    <name type="scientific">Mycoplasma haemocanis (strain Illinois)</name>
    <dbReference type="NCBI Taxonomy" id="1111676"/>
    <lineage>
        <taxon>Bacteria</taxon>
        <taxon>Bacillati</taxon>
        <taxon>Mycoplasmatota</taxon>
        <taxon>Mollicutes</taxon>
        <taxon>Mycoplasmataceae</taxon>
        <taxon>Mycoplasma</taxon>
    </lineage>
</organism>
<dbReference type="OrthoDB" id="7865033at2"/>
<accession>H6N7Z4</accession>
<evidence type="ECO:0000313" key="2">
    <source>
        <dbReference type="Proteomes" id="UP000009135"/>
    </source>
</evidence>
<reference evidence="1 2" key="1">
    <citation type="journal article" date="2012" name="J. Bacteriol.">
        <title>Complete genome sequence of Mycoplasma haemocanis strain Illinois.</title>
        <authorList>
            <person name="do Nascimento N.C."/>
            <person name="Guimaraes A.M."/>
            <person name="Santos A.P."/>
            <person name="Sanmiguel P.J."/>
            <person name="Messick J.B."/>
        </authorList>
    </citation>
    <scope>NUCLEOTIDE SEQUENCE [LARGE SCALE GENOMIC DNA]</scope>
    <source>
        <strain evidence="1 2">Illinois</strain>
    </source>
</reference>
<dbReference type="AlphaFoldDB" id="H6N7Z4"/>
<dbReference type="Proteomes" id="UP000009135">
    <property type="component" value="Chromosome"/>
</dbReference>
<keyword evidence="2" id="KW-1185">Reference proteome</keyword>
<dbReference type="KEGG" id="mhe:MHC_04550"/>
<dbReference type="HOGENOM" id="CLU_113690_0_0_14"/>
<dbReference type="STRING" id="1111676.MHC_04550"/>
<proteinExistence type="predicted"/>
<name>H6N7Z4_MYCHN</name>
<sequence>MSTKVWLVLGGAGVTCASAAGGYYVFSSKELTIEEEFSNRRFIPLDNGDQWIEEFKSDKENIKKSIGELKDATDENGGTQLRDWCQRQMKLNAKKNLKSFELVGKYCLIRDLASQLSRNKKTLLTDTSLASDWTSTYQKRKDKNTDRAGVGLSEQWTNAQQDADLTKIKGWCSDTSKGDFLASDKEKYTNLLKWCTKEGAQEE</sequence>
<dbReference type="EMBL" id="CP003199">
    <property type="protein sequence ID" value="AEW45766.1"/>
    <property type="molecule type" value="Genomic_DNA"/>
</dbReference>
<gene>
    <name evidence="1" type="ordered locus">MHC_04550</name>
</gene>